<comment type="caution">
    <text evidence="1">The sequence shown here is derived from an EMBL/GenBank/DDBJ whole genome shotgun (WGS) entry which is preliminary data.</text>
</comment>
<evidence type="ECO:0000313" key="2">
    <source>
        <dbReference type="Proteomes" id="UP000805193"/>
    </source>
</evidence>
<dbReference type="Proteomes" id="UP000805193">
    <property type="component" value="Unassembled WGS sequence"/>
</dbReference>
<dbReference type="EMBL" id="JABSTQ010009338">
    <property type="protein sequence ID" value="KAG0430282.1"/>
    <property type="molecule type" value="Genomic_DNA"/>
</dbReference>
<protein>
    <submittedName>
        <fullName evidence="1">Uncharacterized protein</fullName>
    </submittedName>
</protein>
<proteinExistence type="predicted"/>
<gene>
    <name evidence="1" type="ORF">HPB47_022843</name>
</gene>
<reference evidence="1 2" key="1">
    <citation type="journal article" date="2020" name="Cell">
        <title>Large-Scale Comparative Analyses of Tick Genomes Elucidate Their Genetic Diversity and Vector Capacities.</title>
        <authorList>
            <consortium name="Tick Genome and Microbiome Consortium (TIGMIC)"/>
            <person name="Jia N."/>
            <person name="Wang J."/>
            <person name="Shi W."/>
            <person name="Du L."/>
            <person name="Sun Y."/>
            <person name="Zhan W."/>
            <person name="Jiang J.F."/>
            <person name="Wang Q."/>
            <person name="Zhang B."/>
            <person name="Ji P."/>
            <person name="Bell-Sakyi L."/>
            <person name="Cui X.M."/>
            <person name="Yuan T.T."/>
            <person name="Jiang B.G."/>
            <person name="Yang W.F."/>
            <person name="Lam T.T."/>
            <person name="Chang Q.C."/>
            <person name="Ding S.J."/>
            <person name="Wang X.J."/>
            <person name="Zhu J.G."/>
            <person name="Ruan X.D."/>
            <person name="Zhao L."/>
            <person name="Wei J.T."/>
            <person name="Ye R.Z."/>
            <person name="Que T.C."/>
            <person name="Du C.H."/>
            <person name="Zhou Y.H."/>
            <person name="Cheng J.X."/>
            <person name="Dai P.F."/>
            <person name="Guo W.B."/>
            <person name="Han X.H."/>
            <person name="Huang E.J."/>
            <person name="Li L.F."/>
            <person name="Wei W."/>
            <person name="Gao Y.C."/>
            <person name="Liu J.Z."/>
            <person name="Shao H.Z."/>
            <person name="Wang X."/>
            <person name="Wang C.C."/>
            <person name="Yang T.C."/>
            <person name="Huo Q.B."/>
            <person name="Li W."/>
            <person name="Chen H.Y."/>
            <person name="Chen S.E."/>
            <person name="Zhou L.G."/>
            <person name="Ni X.B."/>
            <person name="Tian J.H."/>
            <person name="Sheng Y."/>
            <person name="Liu T."/>
            <person name="Pan Y.S."/>
            <person name="Xia L.Y."/>
            <person name="Li J."/>
            <person name="Zhao F."/>
            <person name="Cao W.C."/>
        </authorList>
    </citation>
    <scope>NUCLEOTIDE SEQUENCE [LARGE SCALE GENOMIC DNA]</scope>
    <source>
        <strain evidence="1">Iper-2018</strain>
    </source>
</reference>
<keyword evidence="2" id="KW-1185">Reference proteome</keyword>
<name>A0AC60Q8P2_IXOPE</name>
<organism evidence="1 2">
    <name type="scientific">Ixodes persulcatus</name>
    <name type="common">Taiga tick</name>
    <dbReference type="NCBI Taxonomy" id="34615"/>
    <lineage>
        <taxon>Eukaryota</taxon>
        <taxon>Metazoa</taxon>
        <taxon>Ecdysozoa</taxon>
        <taxon>Arthropoda</taxon>
        <taxon>Chelicerata</taxon>
        <taxon>Arachnida</taxon>
        <taxon>Acari</taxon>
        <taxon>Parasitiformes</taxon>
        <taxon>Ixodida</taxon>
        <taxon>Ixodoidea</taxon>
        <taxon>Ixodidae</taxon>
        <taxon>Ixodinae</taxon>
        <taxon>Ixodes</taxon>
    </lineage>
</organism>
<sequence length="95" mass="10980">MTPARRNKFKRKDNEEDPQAGLCEEWLVPADTQHMTWDCPGSGEERKNALESRSQHMRPSFLKEWILPVGCPEHRETILDSLIDYIKSGGLVRCI</sequence>
<accession>A0AC60Q8P2</accession>
<evidence type="ECO:0000313" key="1">
    <source>
        <dbReference type="EMBL" id="KAG0430282.1"/>
    </source>
</evidence>